<feature type="compositionally biased region" description="Basic residues" evidence="1">
    <location>
        <begin position="118"/>
        <end position="128"/>
    </location>
</feature>
<gene>
    <name evidence="2" type="ORF">APLA_LOCUS3583</name>
</gene>
<evidence type="ECO:0000256" key="1">
    <source>
        <dbReference type="SAM" id="MobiDB-lite"/>
    </source>
</evidence>
<accession>A0A8S0Z9Q5</accession>
<proteinExistence type="predicted"/>
<dbReference type="OrthoDB" id="442731at2759"/>
<dbReference type="PANTHER" id="PTHR10773">
    <property type="entry name" value="DNA-DIRECTED RNA POLYMERASES I, II, AND III SUBUNIT RPABC2"/>
    <property type="match status" value="1"/>
</dbReference>
<dbReference type="Proteomes" id="UP000494256">
    <property type="component" value="Unassembled WGS sequence"/>
</dbReference>
<dbReference type="PANTHER" id="PTHR10773:SF19">
    <property type="match status" value="1"/>
</dbReference>
<protein>
    <submittedName>
        <fullName evidence="2">Uncharacterized protein</fullName>
    </submittedName>
</protein>
<feature type="compositionally biased region" description="Low complexity" evidence="1">
    <location>
        <begin position="83"/>
        <end position="101"/>
    </location>
</feature>
<sequence>MLSRGKKLVLLTRPTSPIARDEPEASVSPSNTKQDSSNSVLQTLNSPTSNAIIDDGNSPVEQQYESPTGDFSGTDSGDDFKPSSSSSSSTSSSSRSSSSSSDRTLENEAVNDQEPKLSPKKRGRKRTRNPNNWKKNIAKKLKNSGCEYRSITTGKTVQARKIGPSCTDKCRLACSSHFTQEKRIQIFNSYWELGSVDRHRHFLNSCIRPLEIASRRIKTNRRYPRQSNSAFYLLNEDNINFNISKNVNGDAIKVSEIMSIKFNKNCANYQYRTTYKTENWEETKAVSEPNRKNLRRGRGNVPSINEIALKPAYTSKIAVTERKQRDLLNLVETNIVPKYYEKFFKDLI</sequence>
<comment type="caution">
    <text evidence="2">The sequence shown here is derived from an EMBL/GenBank/DDBJ whole genome shotgun (WGS) entry which is preliminary data.</text>
</comment>
<reference evidence="2 3" key="1">
    <citation type="submission" date="2020-04" db="EMBL/GenBank/DDBJ databases">
        <authorList>
            <person name="Wallbank WR R."/>
            <person name="Pardo Diaz C."/>
            <person name="Kozak K."/>
            <person name="Martin S."/>
            <person name="Jiggins C."/>
            <person name="Moest M."/>
            <person name="Warren A I."/>
            <person name="Byers J.R.P. K."/>
            <person name="Montejo-Kovacevich G."/>
            <person name="Yen C E."/>
        </authorList>
    </citation>
    <scope>NUCLEOTIDE SEQUENCE [LARGE SCALE GENOMIC DNA]</scope>
</reference>
<feature type="region of interest" description="Disordered" evidence="1">
    <location>
        <begin position="1"/>
        <end position="135"/>
    </location>
</feature>
<organism evidence="2 3">
    <name type="scientific">Arctia plantaginis</name>
    <name type="common">Wood tiger moth</name>
    <name type="synonym">Phalaena plantaginis</name>
    <dbReference type="NCBI Taxonomy" id="874455"/>
    <lineage>
        <taxon>Eukaryota</taxon>
        <taxon>Metazoa</taxon>
        <taxon>Ecdysozoa</taxon>
        <taxon>Arthropoda</taxon>
        <taxon>Hexapoda</taxon>
        <taxon>Insecta</taxon>
        <taxon>Pterygota</taxon>
        <taxon>Neoptera</taxon>
        <taxon>Endopterygota</taxon>
        <taxon>Lepidoptera</taxon>
        <taxon>Glossata</taxon>
        <taxon>Ditrysia</taxon>
        <taxon>Noctuoidea</taxon>
        <taxon>Erebidae</taxon>
        <taxon>Arctiinae</taxon>
        <taxon>Arctia</taxon>
    </lineage>
</organism>
<evidence type="ECO:0000313" key="2">
    <source>
        <dbReference type="EMBL" id="CAB3228574.1"/>
    </source>
</evidence>
<name>A0A8S0Z9Q5_ARCPL</name>
<feature type="compositionally biased region" description="Polar residues" evidence="1">
    <location>
        <begin position="27"/>
        <end position="51"/>
    </location>
</feature>
<evidence type="ECO:0000313" key="3">
    <source>
        <dbReference type="Proteomes" id="UP000494256"/>
    </source>
</evidence>
<dbReference type="EMBL" id="CADEBD010000283">
    <property type="protein sequence ID" value="CAB3228574.1"/>
    <property type="molecule type" value="Genomic_DNA"/>
</dbReference>
<dbReference type="AlphaFoldDB" id="A0A8S0Z9Q5"/>